<evidence type="ECO:0000256" key="1">
    <source>
        <dbReference type="ARBA" id="ARBA00022630"/>
    </source>
</evidence>
<evidence type="ECO:0000256" key="5">
    <source>
        <dbReference type="ARBA" id="ARBA00048542"/>
    </source>
</evidence>
<feature type="binding site" evidence="6">
    <location>
        <position position="10"/>
    </location>
    <ligand>
        <name>FMN</name>
        <dbReference type="ChEBI" id="CHEBI:58210"/>
    </ligand>
</feature>
<accession>A0ABU3S6Q7</accession>
<comment type="function">
    <text evidence="6">Also exhibits azoreductase activity. Catalyzes the reductive cleavage of the azo bond in aromatic azo compounds to the corresponding amines.</text>
</comment>
<dbReference type="PANTHER" id="PTHR43741:SF4">
    <property type="entry name" value="FMN-DEPENDENT NADH:QUINONE OXIDOREDUCTASE"/>
    <property type="match status" value="1"/>
</dbReference>
<dbReference type="EMBL" id="JAWDID010000013">
    <property type="protein sequence ID" value="MDU0340401.1"/>
    <property type="molecule type" value="Genomic_DNA"/>
</dbReference>
<comment type="caution">
    <text evidence="6">Lacks conserved residue(s) required for the propagation of feature annotation.</text>
</comment>
<comment type="function">
    <text evidence="6">Quinone reductase that provides resistance to thiol-specific stress caused by electrophilic quinones.</text>
</comment>
<dbReference type="InterPro" id="IPR029039">
    <property type="entry name" value="Flavoprotein-like_sf"/>
</dbReference>
<dbReference type="HAMAP" id="MF_01216">
    <property type="entry name" value="Azoreductase_type1"/>
    <property type="match status" value="1"/>
</dbReference>
<evidence type="ECO:0000256" key="2">
    <source>
        <dbReference type="ARBA" id="ARBA00022643"/>
    </source>
</evidence>
<keyword evidence="1 6" id="KW-0285">Flavoprotein</keyword>
<evidence type="ECO:0000256" key="6">
    <source>
        <dbReference type="HAMAP-Rule" id="MF_01216"/>
    </source>
</evidence>
<dbReference type="PANTHER" id="PTHR43741">
    <property type="entry name" value="FMN-DEPENDENT NADH-AZOREDUCTASE 1"/>
    <property type="match status" value="1"/>
</dbReference>
<reference evidence="8 9" key="1">
    <citation type="submission" date="2023-09" db="EMBL/GenBank/DDBJ databases">
        <title>Whole genome shotgun sequencing (WGS) of Bosea sp. ZW T0_25, isolated from stored onions (Allium cepa).</title>
        <authorList>
            <person name="Stoll D.A."/>
            <person name="Huch M."/>
        </authorList>
    </citation>
    <scope>NUCLEOTIDE SEQUENCE [LARGE SCALE GENOMIC DNA]</scope>
    <source>
        <strain evidence="8 9">ZW T0_25</strain>
    </source>
</reference>
<comment type="caution">
    <text evidence="8">The sequence shown here is derived from an EMBL/GenBank/DDBJ whole genome shotgun (WGS) entry which is preliminary data.</text>
</comment>
<evidence type="ECO:0000256" key="3">
    <source>
        <dbReference type="ARBA" id="ARBA00023002"/>
    </source>
</evidence>
<feature type="domain" description="Flavodoxin-like fold" evidence="7">
    <location>
        <begin position="3"/>
        <end position="201"/>
    </location>
</feature>
<gene>
    <name evidence="6" type="primary">azoR</name>
    <name evidence="8" type="ORF">RKE40_10930</name>
</gene>
<dbReference type="RefSeq" id="WP_316018272.1">
    <property type="nucleotide sequence ID" value="NZ_JAWDID010000013.1"/>
</dbReference>
<dbReference type="InterPro" id="IPR050104">
    <property type="entry name" value="FMN-dep_NADH:Q_OxRdtase_AzoR1"/>
</dbReference>
<dbReference type="InterPro" id="IPR003680">
    <property type="entry name" value="Flavodoxin_fold"/>
</dbReference>
<feature type="binding site" evidence="6">
    <location>
        <begin position="16"/>
        <end position="18"/>
    </location>
    <ligand>
        <name>FMN</name>
        <dbReference type="ChEBI" id="CHEBI:58210"/>
    </ligand>
</feature>
<organism evidence="8 9">
    <name type="scientific">Bosea rubneri</name>
    <dbReference type="NCBI Taxonomy" id="3075434"/>
    <lineage>
        <taxon>Bacteria</taxon>
        <taxon>Pseudomonadati</taxon>
        <taxon>Pseudomonadota</taxon>
        <taxon>Alphaproteobacteria</taxon>
        <taxon>Hyphomicrobiales</taxon>
        <taxon>Boseaceae</taxon>
        <taxon>Bosea</taxon>
    </lineage>
</organism>
<evidence type="ECO:0000313" key="8">
    <source>
        <dbReference type="EMBL" id="MDU0340401.1"/>
    </source>
</evidence>
<keyword evidence="2 6" id="KW-0288">FMN</keyword>
<keyword evidence="3 6" id="KW-0560">Oxidoreductase</keyword>
<keyword evidence="9" id="KW-1185">Reference proteome</keyword>
<comment type="cofactor">
    <cofactor evidence="6">
        <name>FMN</name>
        <dbReference type="ChEBI" id="CHEBI:58210"/>
    </cofactor>
    <text evidence="6">Binds 1 FMN per subunit.</text>
</comment>
<proteinExistence type="inferred from homology"/>
<dbReference type="EC" id="1.6.5.-" evidence="6"/>
<evidence type="ECO:0000256" key="4">
    <source>
        <dbReference type="ARBA" id="ARBA00023027"/>
    </source>
</evidence>
<evidence type="ECO:0000259" key="7">
    <source>
        <dbReference type="Pfam" id="PF02525"/>
    </source>
</evidence>
<feature type="binding site" evidence="6">
    <location>
        <begin position="98"/>
        <end position="101"/>
    </location>
    <ligand>
        <name>FMN</name>
        <dbReference type="ChEBI" id="CHEBI:58210"/>
    </ligand>
</feature>
<keyword evidence="4 6" id="KW-0520">NAD</keyword>
<dbReference type="SUPFAM" id="SSF52218">
    <property type="entry name" value="Flavoproteins"/>
    <property type="match status" value="1"/>
</dbReference>
<comment type="catalytic activity">
    <reaction evidence="5">
        <text>N,N-dimethyl-1,4-phenylenediamine + anthranilate + 2 NAD(+) = 2-(4-dimethylaminophenyl)diazenylbenzoate + 2 NADH + 2 H(+)</text>
        <dbReference type="Rhea" id="RHEA:55872"/>
        <dbReference type="ChEBI" id="CHEBI:15378"/>
        <dbReference type="ChEBI" id="CHEBI:15783"/>
        <dbReference type="ChEBI" id="CHEBI:16567"/>
        <dbReference type="ChEBI" id="CHEBI:57540"/>
        <dbReference type="ChEBI" id="CHEBI:57945"/>
        <dbReference type="ChEBI" id="CHEBI:71579"/>
        <dbReference type="EC" id="1.7.1.17"/>
    </reaction>
    <physiologicalReaction direction="right-to-left" evidence="5">
        <dbReference type="Rhea" id="RHEA:55874"/>
    </physiologicalReaction>
</comment>
<comment type="catalytic activity">
    <reaction evidence="6">
        <text>2 a quinone + NADH + H(+) = 2 a 1,4-benzosemiquinone + NAD(+)</text>
        <dbReference type="Rhea" id="RHEA:65952"/>
        <dbReference type="ChEBI" id="CHEBI:15378"/>
        <dbReference type="ChEBI" id="CHEBI:57540"/>
        <dbReference type="ChEBI" id="CHEBI:57945"/>
        <dbReference type="ChEBI" id="CHEBI:132124"/>
        <dbReference type="ChEBI" id="CHEBI:134225"/>
    </reaction>
</comment>
<name>A0ABU3S6Q7_9HYPH</name>
<evidence type="ECO:0000313" key="9">
    <source>
        <dbReference type="Proteomes" id="UP001254257"/>
    </source>
</evidence>
<protein>
    <recommendedName>
        <fullName evidence="6">FMN dependent NADH:quinone oxidoreductase</fullName>
        <ecNumber evidence="6">1.6.5.-</ecNumber>
    </recommendedName>
    <alternativeName>
        <fullName evidence="6">Azo-dye reductase</fullName>
    </alternativeName>
    <alternativeName>
        <fullName evidence="6">FMN-dependent NADH-azo compound oxidoreductase</fullName>
    </alternativeName>
    <alternativeName>
        <fullName evidence="6">FMN-dependent NADH-azoreductase</fullName>
        <ecNumber evidence="6">1.7.1.17</ecNumber>
    </alternativeName>
</protein>
<dbReference type="Gene3D" id="3.40.50.360">
    <property type="match status" value="1"/>
</dbReference>
<sequence>MPRLLLVQASPRQGDSASRAAAAAFLTRLHELVPELEVDTLDLWREPLPEFDGAALAAKYARLAGRVLAPREAAAWRTIEAMVARLDAADLVVIATPMWNFGIPYKLKHWLDLVTQPGLAFRFDPAKGYTPLLRPRPTLAIIASAGDYSDGPSWGRPDLATPYLQAALRFIGLGEIAVVGQGPTIGPEPAIAAARDKARARLSQLAESFAAALPQAQASAARAS</sequence>
<comment type="subunit">
    <text evidence="6">Homodimer.</text>
</comment>
<dbReference type="InterPro" id="IPR023048">
    <property type="entry name" value="NADH:quinone_OxRdtase_FMN_depd"/>
</dbReference>
<comment type="similarity">
    <text evidence="6">Belongs to the azoreductase type 1 family.</text>
</comment>
<dbReference type="Pfam" id="PF02525">
    <property type="entry name" value="Flavodoxin_2"/>
    <property type="match status" value="1"/>
</dbReference>
<dbReference type="Proteomes" id="UP001254257">
    <property type="component" value="Unassembled WGS sequence"/>
</dbReference>
<dbReference type="EC" id="1.7.1.17" evidence="6"/>